<feature type="transmembrane region" description="Helical" evidence="1">
    <location>
        <begin position="97"/>
        <end position="119"/>
    </location>
</feature>
<comment type="caution">
    <text evidence="2">The sequence shown here is derived from an EMBL/GenBank/DDBJ whole genome shotgun (WGS) entry which is preliminary data.</text>
</comment>
<dbReference type="RefSeq" id="WP_248147693.1">
    <property type="nucleotide sequence ID" value="NZ_BAAAOF010000005.1"/>
</dbReference>
<keyword evidence="1" id="KW-0812">Transmembrane</keyword>
<feature type="transmembrane region" description="Helical" evidence="1">
    <location>
        <begin position="236"/>
        <end position="255"/>
    </location>
</feature>
<keyword evidence="1" id="KW-1133">Transmembrane helix</keyword>
<evidence type="ECO:0008006" key="4">
    <source>
        <dbReference type="Google" id="ProtNLM"/>
    </source>
</evidence>
<dbReference type="EMBL" id="BAAAOF010000005">
    <property type="protein sequence ID" value="GAA1932745.1"/>
    <property type="molecule type" value="Genomic_DNA"/>
</dbReference>
<dbReference type="Proteomes" id="UP001501343">
    <property type="component" value="Unassembled WGS sequence"/>
</dbReference>
<feature type="transmembrane region" description="Helical" evidence="1">
    <location>
        <begin position="261"/>
        <end position="280"/>
    </location>
</feature>
<proteinExistence type="predicted"/>
<evidence type="ECO:0000313" key="2">
    <source>
        <dbReference type="EMBL" id="GAA1932745.1"/>
    </source>
</evidence>
<evidence type="ECO:0000313" key="3">
    <source>
        <dbReference type="Proteomes" id="UP001501343"/>
    </source>
</evidence>
<name>A0ABP5B5U2_9MICO</name>
<feature type="transmembrane region" description="Helical" evidence="1">
    <location>
        <begin position="180"/>
        <end position="200"/>
    </location>
</feature>
<sequence length="307" mass="32338">MDGLYPDITRGMNIVLTIIVAIIAVCFLVAMWDRSSGRARADRFSMGVRLPYGSDQTRVSVARALRARAIAGAWAIVAGAAMAALLLLTPLATSAFFIFYTLLTGVVVGNVIGTTIVAVHERLFHPAPDAPRVARARVMTAADYLGPARLRIPWVIAGAAAVAAVAVGVVAIAAPTRVQASAAIAAAVFGVVAAGVFIALPRLERLVLDQPQPASHSLELAWDDALRAATIMSLRLSCAIAGWLVLSFAIISLTTPLDTLWSSWATQIPTWGIIALSFIYPASTGRPLPAALYPDWLRHPVPAGSTS</sequence>
<keyword evidence="3" id="KW-1185">Reference proteome</keyword>
<keyword evidence="1" id="KW-0472">Membrane</keyword>
<reference evidence="3" key="1">
    <citation type="journal article" date="2019" name="Int. J. Syst. Evol. Microbiol.">
        <title>The Global Catalogue of Microorganisms (GCM) 10K type strain sequencing project: providing services to taxonomists for standard genome sequencing and annotation.</title>
        <authorList>
            <consortium name="The Broad Institute Genomics Platform"/>
            <consortium name="The Broad Institute Genome Sequencing Center for Infectious Disease"/>
            <person name="Wu L."/>
            <person name="Ma J."/>
        </authorList>
    </citation>
    <scope>NUCLEOTIDE SEQUENCE [LARGE SCALE GENOMIC DNA]</scope>
    <source>
        <strain evidence="3">JCM 14900</strain>
    </source>
</reference>
<gene>
    <name evidence="2" type="ORF">GCM10009775_25920</name>
</gene>
<organism evidence="2 3">
    <name type="scientific">Microbacterium aoyamense</name>
    <dbReference type="NCBI Taxonomy" id="344166"/>
    <lineage>
        <taxon>Bacteria</taxon>
        <taxon>Bacillati</taxon>
        <taxon>Actinomycetota</taxon>
        <taxon>Actinomycetes</taxon>
        <taxon>Micrococcales</taxon>
        <taxon>Microbacteriaceae</taxon>
        <taxon>Microbacterium</taxon>
    </lineage>
</organism>
<protein>
    <recommendedName>
        <fullName evidence="4">SdpI/YhfL protein family protein</fullName>
    </recommendedName>
</protein>
<evidence type="ECO:0000256" key="1">
    <source>
        <dbReference type="SAM" id="Phobius"/>
    </source>
</evidence>
<feature type="transmembrane region" description="Helical" evidence="1">
    <location>
        <begin position="12"/>
        <end position="32"/>
    </location>
</feature>
<feature type="transmembrane region" description="Helical" evidence="1">
    <location>
        <begin position="69"/>
        <end position="91"/>
    </location>
</feature>
<feature type="transmembrane region" description="Helical" evidence="1">
    <location>
        <begin position="154"/>
        <end position="174"/>
    </location>
</feature>
<accession>A0ABP5B5U2</accession>